<dbReference type="STRING" id="1073327.SAMN04488108_3196"/>
<feature type="chain" id="PRO_5012455507" description="WG containing repeat-containing protein" evidence="1">
    <location>
        <begin position="20"/>
        <end position="235"/>
    </location>
</feature>
<dbReference type="EMBL" id="FRXN01000004">
    <property type="protein sequence ID" value="SHO64026.1"/>
    <property type="molecule type" value="Genomic_DNA"/>
</dbReference>
<organism evidence="2 3">
    <name type="scientific">Algoriphagus zhangzhouensis</name>
    <dbReference type="NCBI Taxonomy" id="1073327"/>
    <lineage>
        <taxon>Bacteria</taxon>
        <taxon>Pseudomonadati</taxon>
        <taxon>Bacteroidota</taxon>
        <taxon>Cytophagia</taxon>
        <taxon>Cytophagales</taxon>
        <taxon>Cyclobacteriaceae</taxon>
        <taxon>Algoriphagus</taxon>
    </lineage>
</organism>
<name>A0A1M7ZH81_9BACT</name>
<feature type="signal peptide" evidence="1">
    <location>
        <begin position="1"/>
        <end position="19"/>
    </location>
</feature>
<protein>
    <recommendedName>
        <fullName evidence="4">WG containing repeat-containing protein</fullName>
    </recommendedName>
</protein>
<dbReference type="RefSeq" id="WP_073572805.1">
    <property type="nucleotide sequence ID" value="NZ_FRXN01000004.1"/>
</dbReference>
<dbReference type="OrthoDB" id="655382at2"/>
<evidence type="ECO:0000256" key="1">
    <source>
        <dbReference type="SAM" id="SignalP"/>
    </source>
</evidence>
<dbReference type="AlphaFoldDB" id="A0A1M7ZH81"/>
<gene>
    <name evidence="2" type="ORF">SAMN04488108_3196</name>
</gene>
<sequence length="235" mass="27328">MKEIKFFILFLVFASSAKAQVASDSLKYLASYKQEIPYFQELITGGQYAEAPKTIEGHPFYFSRQFENGSLQINGITYPQVPLMYDSYRDQVLTFHPIYNQKILINPEKVDQFRLANGDRFQFFEGNSGFLYHLNGLYKVLNDGDVLGLVKEFKTTKDKNDISKYTDVFVEKTEFFIWKKGEFFKIGKAKQIPIVLNVDKKQLKRTMKKQGVRFKSEPEKYLSLAISEAKKLNDN</sequence>
<reference evidence="3" key="1">
    <citation type="submission" date="2016-12" db="EMBL/GenBank/DDBJ databases">
        <authorList>
            <person name="Varghese N."/>
            <person name="Submissions S."/>
        </authorList>
    </citation>
    <scope>NUCLEOTIDE SEQUENCE [LARGE SCALE GENOMIC DNA]</scope>
    <source>
        <strain evidence="3">DSM 25035</strain>
    </source>
</reference>
<keyword evidence="3" id="KW-1185">Reference proteome</keyword>
<evidence type="ECO:0000313" key="2">
    <source>
        <dbReference type="EMBL" id="SHO64026.1"/>
    </source>
</evidence>
<dbReference type="Proteomes" id="UP000184609">
    <property type="component" value="Unassembled WGS sequence"/>
</dbReference>
<evidence type="ECO:0000313" key="3">
    <source>
        <dbReference type="Proteomes" id="UP000184609"/>
    </source>
</evidence>
<keyword evidence="1" id="KW-0732">Signal</keyword>
<proteinExistence type="predicted"/>
<evidence type="ECO:0008006" key="4">
    <source>
        <dbReference type="Google" id="ProtNLM"/>
    </source>
</evidence>
<accession>A0A1M7ZH81</accession>